<gene>
    <name evidence="2" type="ORF">UFOVP698_1</name>
</gene>
<feature type="region of interest" description="Disordered" evidence="1">
    <location>
        <begin position="214"/>
        <end position="244"/>
    </location>
</feature>
<evidence type="ECO:0000313" key="2">
    <source>
        <dbReference type="EMBL" id="CAB4158339.1"/>
    </source>
</evidence>
<proteinExistence type="predicted"/>
<reference evidence="2" key="1">
    <citation type="submission" date="2020-04" db="EMBL/GenBank/DDBJ databases">
        <authorList>
            <person name="Chiriac C."/>
            <person name="Salcher M."/>
            <person name="Ghai R."/>
            <person name="Kavagutti S V."/>
        </authorList>
    </citation>
    <scope>NUCLEOTIDE SEQUENCE</scope>
</reference>
<organism evidence="2">
    <name type="scientific">uncultured Caudovirales phage</name>
    <dbReference type="NCBI Taxonomy" id="2100421"/>
    <lineage>
        <taxon>Viruses</taxon>
        <taxon>Duplodnaviria</taxon>
        <taxon>Heunggongvirae</taxon>
        <taxon>Uroviricota</taxon>
        <taxon>Caudoviricetes</taxon>
        <taxon>Peduoviridae</taxon>
        <taxon>Maltschvirus</taxon>
        <taxon>Maltschvirus maltsch</taxon>
    </lineage>
</organism>
<evidence type="ECO:0000256" key="1">
    <source>
        <dbReference type="SAM" id="MobiDB-lite"/>
    </source>
</evidence>
<accession>A0A6J5NGH2</accession>
<sequence length="244" mass="27459">PRISWLSTTKTKGVVGKFYARETALPSLLPPWEHAELFDDEAGYTATDLRIIVLRTRTQAYSEETNNGIRTKTWHAHWKPNAGMRLYTEILCFIEGYDDVVVWPVKGLVGRGVTAARGESIFSAMREVEKEARKTANRDIPSFMFWTPITQPKDKKGRVVTIDTGYGSNVVIPQVGFDVTAINRELCASLYVGKERMAHAAEAFAEYKDWSKEMRTNDEAEAPTAPEPTRNIPSAVEEDDAKPF</sequence>
<dbReference type="EMBL" id="LR796678">
    <property type="protein sequence ID" value="CAB4158339.1"/>
    <property type="molecule type" value="Genomic_DNA"/>
</dbReference>
<name>A0A6J5NGH2_9CAUD</name>
<feature type="non-terminal residue" evidence="2">
    <location>
        <position position="1"/>
    </location>
</feature>
<protein>
    <submittedName>
        <fullName evidence="2">Uncharacterized protein</fullName>
    </submittedName>
</protein>